<dbReference type="RefSeq" id="WP_022389550.1">
    <property type="nucleotide sequence ID" value="NZ_CAUAJF010000045.1"/>
</dbReference>
<reference evidence="5 6" key="1">
    <citation type="journal article" date="2018" name="Nat. Biotechnol.">
        <title>A standardized bacterial taxonomy based on genome phylogeny substantially revises the tree of life.</title>
        <authorList>
            <person name="Parks D.H."/>
            <person name="Chuvochina M."/>
            <person name="Waite D.W."/>
            <person name="Rinke C."/>
            <person name="Skarshewski A."/>
            <person name="Chaumeil P.A."/>
            <person name="Hugenholtz P."/>
        </authorList>
    </citation>
    <scope>NUCLEOTIDE SEQUENCE [LARGE SCALE GENOMIC DNA]</scope>
    <source>
        <strain evidence="5">UBA11482</strain>
    </source>
</reference>
<accession>A0A354LZN0</accession>
<comment type="catalytic activity">
    <reaction evidence="4">
        <text>O-phospho-L-tyrosyl-[protein] + H2O = L-tyrosyl-[protein] + phosphate</text>
        <dbReference type="Rhea" id="RHEA:10684"/>
        <dbReference type="Rhea" id="RHEA-COMP:10136"/>
        <dbReference type="Rhea" id="RHEA-COMP:20101"/>
        <dbReference type="ChEBI" id="CHEBI:15377"/>
        <dbReference type="ChEBI" id="CHEBI:43474"/>
        <dbReference type="ChEBI" id="CHEBI:46858"/>
        <dbReference type="ChEBI" id="CHEBI:61978"/>
        <dbReference type="EC" id="3.1.3.48"/>
    </reaction>
</comment>
<dbReference type="EMBL" id="DNWC01000026">
    <property type="protein sequence ID" value="HBJ07719.1"/>
    <property type="molecule type" value="Genomic_DNA"/>
</dbReference>
<dbReference type="Gene3D" id="3.20.20.140">
    <property type="entry name" value="Metal-dependent hydrolases"/>
    <property type="match status" value="1"/>
</dbReference>
<comment type="similarity">
    <text evidence="1">Belongs to the metallo-dependent hydrolases superfamily. CpsB/CapC family.</text>
</comment>
<dbReference type="Proteomes" id="UP000262954">
    <property type="component" value="Unassembled WGS sequence"/>
</dbReference>
<dbReference type="PANTHER" id="PTHR39181">
    <property type="entry name" value="TYROSINE-PROTEIN PHOSPHATASE YWQE"/>
    <property type="match status" value="1"/>
</dbReference>
<name>A0A354LZN0_9BACT</name>
<evidence type="ECO:0000256" key="1">
    <source>
        <dbReference type="ARBA" id="ARBA00005750"/>
    </source>
</evidence>
<evidence type="ECO:0000313" key="5">
    <source>
        <dbReference type="EMBL" id="HBJ07719.1"/>
    </source>
</evidence>
<comment type="caution">
    <text evidence="5">The sequence shown here is derived from an EMBL/GenBank/DDBJ whole genome shotgun (WGS) entry which is preliminary data.</text>
</comment>
<dbReference type="GO" id="GO:0030145">
    <property type="term" value="F:manganese ion binding"/>
    <property type="evidence" value="ECO:0007669"/>
    <property type="project" value="InterPro"/>
</dbReference>
<dbReference type="AlphaFoldDB" id="A0A354LZN0"/>
<evidence type="ECO:0000256" key="3">
    <source>
        <dbReference type="ARBA" id="ARBA00022801"/>
    </source>
</evidence>
<proteinExistence type="inferred from homology"/>
<protein>
    <recommendedName>
        <fullName evidence="2">protein-tyrosine-phosphatase</fullName>
        <ecNumber evidence="2">3.1.3.48</ecNumber>
    </recommendedName>
</protein>
<organism evidence="5 6">
    <name type="scientific">Coprobacter fastidiosus</name>
    <dbReference type="NCBI Taxonomy" id="1099853"/>
    <lineage>
        <taxon>Bacteria</taxon>
        <taxon>Pseudomonadati</taxon>
        <taxon>Bacteroidota</taxon>
        <taxon>Bacteroidia</taxon>
        <taxon>Bacteroidales</taxon>
        <taxon>Barnesiellaceae</taxon>
        <taxon>Coprobacter</taxon>
    </lineage>
</organism>
<dbReference type="PANTHER" id="PTHR39181:SF1">
    <property type="entry name" value="TYROSINE-PROTEIN PHOSPHATASE YWQE"/>
    <property type="match status" value="1"/>
</dbReference>
<evidence type="ECO:0000313" key="6">
    <source>
        <dbReference type="Proteomes" id="UP000262954"/>
    </source>
</evidence>
<dbReference type="SUPFAM" id="SSF89550">
    <property type="entry name" value="PHP domain-like"/>
    <property type="match status" value="1"/>
</dbReference>
<dbReference type="GO" id="GO:0004725">
    <property type="term" value="F:protein tyrosine phosphatase activity"/>
    <property type="evidence" value="ECO:0007669"/>
    <property type="project" value="UniProtKB-EC"/>
</dbReference>
<dbReference type="Pfam" id="PF19567">
    <property type="entry name" value="CpsB_CapC"/>
    <property type="match status" value="1"/>
</dbReference>
<keyword evidence="3" id="KW-0378">Hydrolase</keyword>
<dbReference type="EC" id="3.1.3.48" evidence="2"/>
<dbReference type="InterPro" id="IPR016667">
    <property type="entry name" value="Caps_polysacc_synth_CpsB/CapC"/>
</dbReference>
<dbReference type="InterPro" id="IPR016195">
    <property type="entry name" value="Pol/histidinol_Pase-like"/>
</dbReference>
<gene>
    <name evidence="5" type="ORF">DDY73_01825</name>
</gene>
<evidence type="ECO:0000256" key="4">
    <source>
        <dbReference type="ARBA" id="ARBA00051722"/>
    </source>
</evidence>
<evidence type="ECO:0000256" key="2">
    <source>
        <dbReference type="ARBA" id="ARBA00013064"/>
    </source>
</evidence>
<sequence length="244" mass="28511">MFSFFKKKNSQTHKLCYEVDLHSHILPGIDDGSPNTEKSIGLIREMQNWGIRKIIATPHIAEETFENTPETIKNAWDLLKTALKSEGIEQEICYSAEYRIDDGFIRMFESNQLIPLPDNYLLVENSFIQAFWNLDELLFQLQLKEFKPILAHPERYAYYHNQKNIYTTMHNNGCAFQVNLLSFYGYYGKSVKEAAFWLAEQGYIDFLGTDLHNMNHVQAISNFLTTKDYTKLISKINIKNDMLK</sequence>
<dbReference type="PIRSF" id="PIRSF016557">
    <property type="entry name" value="Caps_synth_CpsB"/>
    <property type="match status" value="1"/>
</dbReference>